<comment type="catalytic activity">
    <reaction evidence="1">
        <text>D-mannose 6-phosphate = D-fructose 6-phosphate</text>
        <dbReference type="Rhea" id="RHEA:12356"/>
        <dbReference type="ChEBI" id="CHEBI:58735"/>
        <dbReference type="ChEBI" id="CHEBI:61527"/>
        <dbReference type="EC" id="5.3.1.8"/>
    </reaction>
</comment>
<dbReference type="OMA" id="DIGLFCG"/>
<dbReference type="EC" id="5.3.1.8" evidence="4"/>
<dbReference type="InterPro" id="IPR016305">
    <property type="entry name" value="Mannose-6-P_Isomerase"/>
</dbReference>
<dbReference type="CDD" id="cd07011">
    <property type="entry name" value="cupin_PMI_type_I_N"/>
    <property type="match status" value="1"/>
</dbReference>
<dbReference type="PROSITE" id="PS00966">
    <property type="entry name" value="PMI_I_2"/>
    <property type="match status" value="1"/>
</dbReference>
<dbReference type="Gene3D" id="2.60.120.10">
    <property type="entry name" value="Jelly Rolls"/>
    <property type="match status" value="2"/>
</dbReference>
<dbReference type="PANTHER" id="PTHR10309">
    <property type="entry name" value="MANNOSE-6-PHOSPHATE ISOMERASE"/>
    <property type="match status" value="1"/>
</dbReference>
<dbReference type="InterPro" id="IPR018050">
    <property type="entry name" value="Pmannose_isomerase-type1_CS"/>
</dbReference>
<dbReference type="InterPro" id="IPR014710">
    <property type="entry name" value="RmlC-like_jellyroll"/>
</dbReference>
<feature type="binding site" evidence="11">
    <location>
        <position position="100"/>
    </location>
    <ligand>
        <name>Zn(2+)</name>
        <dbReference type="ChEBI" id="CHEBI:29105"/>
    </ligand>
</feature>
<comment type="pathway">
    <text evidence="2 12">Nucleotide-sugar biosynthesis; GDP-alpha-D-mannose biosynthesis; alpha-D-mannose 1-phosphate from D-fructose 6-phosphate: step 1/2.</text>
</comment>
<dbReference type="PROSITE" id="PS00965">
    <property type="entry name" value="PMI_I_1"/>
    <property type="match status" value="1"/>
</dbReference>
<keyword evidence="6 11" id="KW-0862">Zinc</keyword>
<dbReference type="InterPro" id="IPR011051">
    <property type="entry name" value="RmlC_Cupin_sf"/>
</dbReference>
<feature type="binding site" evidence="11">
    <location>
        <position position="263"/>
    </location>
    <ligand>
        <name>Zn(2+)</name>
        <dbReference type="ChEBI" id="CHEBI:29105"/>
    </ligand>
</feature>
<feature type="binding site" evidence="11">
    <location>
        <position position="127"/>
    </location>
    <ligand>
        <name>Zn(2+)</name>
        <dbReference type="ChEBI" id="CHEBI:29105"/>
    </ligand>
</feature>
<feature type="domain" description="Phosphomannose isomerase type I helical insertion" evidence="14">
    <location>
        <begin position="168"/>
        <end position="244"/>
    </location>
</feature>
<evidence type="ECO:0000313" key="15">
    <source>
        <dbReference type="EMBL" id="EFX81906.1"/>
    </source>
</evidence>
<keyword evidence="5 11" id="KW-0479">Metal-binding</keyword>
<dbReference type="PhylomeDB" id="E9GEW1"/>
<dbReference type="FunCoup" id="E9GEW1">
    <property type="interactions" value="1157"/>
</dbReference>
<dbReference type="eggNOG" id="KOG2757">
    <property type="taxonomic scope" value="Eukaryota"/>
</dbReference>
<evidence type="ECO:0000256" key="4">
    <source>
        <dbReference type="ARBA" id="ARBA00011956"/>
    </source>
</evidence>
<dbReference type="GO" id="GO:0005975">
    <property type="term" value="P:carbohydrate metabolic process"/>
    <property type="evidence" value="ECO:0007669"/>
    <property type="project" value="InterPro"/>
</dbReference>
<dbReference type="Pfam" id="PF20511">
    <property type="entry name" value="PMI_typeI_cat"/>
    <property type="match status" value="1"/>
</dbReference>
<dbReference type="UniPathway" id="UPA00126">
    <property type="reaction ID" value="UER00423"/>
</dbReference>
<dbReference type="KEGG" id="dpx:DAPPUDRAFT_128126"/>
<evidence type="ECO:0000256" key="5">
    <source>
        <dbReference type="ARBA" id="ARBA00022723"/>
    </source>
</evidence>
<keyword evidence="7" id="KW-0413">Isomerase</keyword>
<proteinExistence type="inferred from homology"/>
<evidence type="ECO:0000256" key="3">
    <source>
        <dbReference type="ARBA" id="ARBA00010772"/>
    </source>
</evidence>
<evidence type="ECO:0000256" key="6">
    <source>
        <dbReference type="ARBA" id="ARBA00022833"/>
    </source>
</evidence>
<dbReference type="FunFam" id="1.10.441.10:FF:000003">
    <property type="entry name" value="Mannose-6-phosphate isomerase"/>
    <property type="match status" value="1"/>
</dbReference>
<evidence type="ECO:0000313" key="16">
    <source>
        <dbReference type="Proteomes" id="UP000000305"/>
    </source>
</evidence>
<reference evidence="15 16" key="1">
    <citation type="journal article" date="2011" name="Science">
        <title>The ecoresponsive genome of Daphnia pulex.</title>
        <authorList>
            <person name="Colbourne J.K."/>
            <person name="Pfrender M.E."/>
            <person name="Gilbert D."/>
            <person name="Thomas W.K."/>
            <person name="Tucker A."/>
            <person name="Oakley T.H."/>
            <person name="Tokishita S."/>
            <person name="Aerts A."/>
            <person name="Arnold G.J."/>
            <person name="Basu M.K."/>
            <person name="Bauer D.J."/>
            <person name="Caceres C.E."/>
            <person name="Carmel L."/>
            <person name="Casola C."/>
            <person name="Choi J.H."/>
            <person name="Detter J.C."/>
            <person name="Dong Q."/>
            <person name="Dusheyko S."/>
            <person name="Eads B.D."/>
            <person name="Frohlich T."/>
            <person name="Geiler-Samerotte K.A."/>
            <person name="Gerlach D."/>
            <person name="Hatcher P."/>
            <person name="Jogdeo S."/>
            <person name="Krijgsveld J."/>
            <person name="Kriventseva E.V."/>
            <person name="Kultz D."/>
            <person name="Laforsch C."/>
            <person name="Lindquist E."/>
            <person name="Lopez J."/>
            <person name="Manak J.R."/>
            <person name="Muller J."/>
            <person name="Pangilinan J."/>
            <person name="Patwardhan R.P."/>
            <person name="Pitluck S."/>
            <person name="Pritham E.J."/>
            <person name="Rechtsteiner A."/>
            <person name="Rho M."/>
            <person name="Rogozin I.B."/>
            <person name="Sakarya O."/>
            <person name="Salamov A."/>
            <person name="Schaack S."/>
            <person name="Shapiro H."/>
            <person name="Shiga Y."/>
            <person name="Skalitzky C."/>
            <person name="Smith Z."/>
            <person name="Souvorov A."/>
            <person name="Sung W."/>
            <person name="Tang Z."/>
            <person name="Tsuchiya D."/>
            <person name="Tu H."/>
            <person name="Vos H."/>
            <person name="Wang M."/>
            <person name="Wolf Y.I."/>
            <person name="Yamagata H."/>
            <person name="Yamada T."/>
            <person name="Ye Y."/>
            <person name="Shaw J.R."/>
            <person name="Andrews J."/>
            <person name="Crease T.J."/>
            <person name="Tang H."/>
            <person name="Lucas S.M."/>
            <person name="Robertson H.M."/>
            <person name="Bork P."/>
            <person name="Koonin E.V."/>
            <person name="Zdobnov E.M."/>
            <person name="Grigoriev I.V."/>
            <person name="Lynch M."/>
            <person name="Boore J.L."/>
        </authorList>
    </citation>
    <scope>NUCLEOTIDE SEQUENCE [LARGE SCALE GENOMIC DNA]</scope>
</reference>
<gene>
    <name evidence="15" type="ORF">DAPPUDRAFT_128126</name>
</gene>
<evidence type="ECO:0000256" key="7">
    <source>
        <dbReference type="ARBA" id="ARBA00023235"/>
    </source>
</evidence>
<evidence type="ECO:0000256" key="9">
    <source>
        <dbReference type="ARBA" id="ARBA00030762"/>
    </source>
</evidence>
<sequence length="407" mass="44531">MELCCVVQKYAWGKVGQSSLVAQLSQGNSAAPVVEVDPYAELWMGTHPSGPSLIKTSNEPLLNHLLNNVDSLGDAEKKSFGTDLPFLFKALSVAKALSIQAHPNKKHAEELFATRPDLYKDPNHKPEMVTAWLGPFEALCGFRPIADIKFFIQEIDELAAVVGKAACEALVKAESDSGEMQALRECFSALMNSSEESIASALQQFEKRIPSLSAEKKESLQCDLFTRIAADFPGDVGCWSVYFMNYVVLQEGESMFLGPNVPHAYIFGDCLECMACSDNVVRAGLTPKFKDIDTLCSMLDYQPGPVDRFRMQWTAVDAFCQECFPPVPDFAMARLRLPASATVDQAYRLPSRSNASVLLILQGQASSAETAGDLNFGQVLFLKAGQQLTLKVKGGQDLIVYQAFANV</sequence>
<dbReference type="PIRSF" id="PIRSF001480">
    <property type="entry name" value="Mannose-6-phosphate_isomerase"/>
    <property type="match status" value="1"/>
</dbReference>
<dbReference type="GO" id="GO:0005829">
    <property type="term" value="C:cytosol"/>
    <property type="evidence" value="ECO:0000318"/>
    <property type="project" value="GO_Central"/>
</dbReference>
<protein>
    <recommendedName>
        <fullName evidence="4">mannose-6-phosphate isomerase</fullName>
        <ecNumber evidence="4">5.3.1.8</ecNumber>
    </recommendedName>
    <alternativeName>
        <fullName evidence="8">Phosphohexomutase</fullName>
    </alternativeName>
    <alternativeName>
        <fullName evidence="9">Phosphomannose isomerase</fullName>
    </alternativeName>
</protein>
<dbReference type="AlphaFoldDB" id="E9GEW1"/>
<dbReference type="PRINTS" id="PR00714">
    <property type="entry name" value="MAN6PISMRASE"/>
</dbReference>
<evidence type="ECO:0000259" key="14">
    <source>
        <dbReference type="Pfam" id="PF20512"/>
    </source>
</evidence>
<dbReference type="Gene3D" id="1.10.441.10">
    <property type="entry name" value="Phosphomannose Isomerase, domain 2"/>
    <property type="match status" value="1"/>
</dbReference>
<dbReference type="PANTHER" id="PTHR10309:SF0">
    <property type="entry name" value="MANNOSE-6-PHOSPHATE ISOMERASE"/>
    <property type="match status" value="1"/>
</dbReference>
<evidence type="ECO:0000256" key="8">
    <source>
        <dbReference type="ARBA" id="ARBA00029741"/>
    </source>
</evidence>
<evidence type="ECO:0000256" key="1">
    <source>
        <dbReference type="ARBA" id="ARBA00000757"/>
    </source>
</evidence>
<comment type="cofactor">
    <cofactor evidence="11">
        <name>Zn(2+)</name>
        <dbReference type="ChEBI" id="CHEBI:29105"/>
    </cofactor>
    <text evidence="11">Binds 1 zinc ion per subunit.</text>
</comment>
<evidence type="ECO:0000256" key="11">
    <source>
        <dbReference type="PIRSR" id="PIRSR001480-2"/>
    </source>
</evidence>
<evidence type="ECO:0000256" key="10">
    <source>
        <dbReference type="PIRSR" id="PIRSR001480-1"/>
    </source>
</evidence>
<dbReference type="GO" id="GO:0008270">
    <property type="term" value="F:zinc ion binding"/>
    <property type="evidence" value="ECO:0007669"/>
    <property type="project" value="InterPro"/>
</dbReference>
<feature type="binding site" evidence="11">
    <location>
        <position position="102"/>
    </location>
    <ligand>
        <name>Zn(2+)</name>
        <dbReference type="ChEBI" id="CHEBI:29105"/>
    </ligand>
</feature>
<name>E9GEW1_DAPPU</name>
<dbReference type="GO" id="GO:0004476">
    <property type="term" value="F:mannose-6-phosphate isomerase activity"/>
    <property type="evidence" value="ECO:0000318"/>
    <property type="project" value="GO_Central"/>
</dbReference>
<dbReference type="OrthoDB" id="6605218at2759"/>
<dbReference type="SUPFAM" id="SSF51182">
    <property type="entry name" value="RmlC-like cupins"/>
    <property type="match status" value="1"/>
</dbReference>
<dbReference type="EMBL" id="GL732541">
    <property type="protein sequence ID" value="EFX81906.1"/>
    <property type="molecule type" value="Genomic_DNA"/>
</dbReference>
<organism evidence="15 16">
    <name type="scientific">Daphnia pulex</name>
    <name type="common">Water flea</name>
    <dbReference type="NCBI Taxonomy" id="6669"/>
    <lineage>
        <taxon>Eukaryota</taxon>
        <taxon>Metazoa</taxon>
        <taxon>Ecdysozoa</taxon>
        <taxon>Arthropoda</taxon>
        <taxon>Crustacea</taxon>
        <taxon>Branchiopoda</taxon>
        <taxon>Diplostraca</taxon>
        <taxon>Cladocera</taxon>
        <taxon>Anomopoda</taxon>
        <taxon>Daphniidae</taxon>
        <taxon>Daphnia</taxon>
    </lineage>
</organism>
<feature type="active site" evidence="10">
    <location>
        <position position="282"/>
    </location>
</feature>
<comment type="similarity">
    <text evidence="3">Belongs to the mannose-6-phosphate isomerase type 1 family.</text>
</comment>
<dbReference type="InterPro" id="IPR046458">
    <property type="entry name" value="PMI_typeI_hel"/>
</dbReference>
<keyword evidence="16" id="KW-1185">Reference proteome</keyword>
<dbReference type="InterPro" id="IPR046457">
    <property type="entry name" value="PMI_typeI_cat"/>
</dbReference>
<feature type="domain" description="Phosphomannose isomerase type I catalytic" evidence="13">
    <location>
        <begin position="2"/>
        <end position="144"/>
    </location>
</feature>
<dbReference type="NCBIfam" id="TIGR00218">
    <property type="entry name" value="manA"/>
    <property type="match status" value="1"/>
</dbReference>
<dbReference type="InParanoid" id="E9GEW1"/>
<dbReference type="Proteomes" id="UP000000305">
    <property type="component" value="Unassembled WGS sequence"/>
</dbReference>
<accession>E9GEW1</accession>
<evidence type="ECO:0000256" key="12">
    <source>
        <dbReference type="RuleBase" id="RU004248"/>
    </source>
</evidence>
<evidence type="ECO:0000259" key="13">
    <source>
        <dbReference type="Pfam" id="PF20511"/>
    </source>
</evidence>
<dbReference type="Pfam" id="PF20512">
    <property type="entry name" value="PMI_typeI_hel"/>
    <property type="match status" value="1"/>
</dbReference>
<evidence type="ECO:0000256" key="2">
    <source>
        <dbReference type="ARBA" id="ARBA00004666"/>
    </source>
</evidence>
<dbReference type="HOGENOM" id="CLU_026967_0_0_1"/>
<dbReference type="STRING" id="6669.E9GEW1"/>
<dbReference type="GO" id="GO:0009298">
    <property type="term" value="P:GDP-mannose biosynthetic process"/>
    <property type="evidence" value="ECO:0000318"/>
    <property type="project" value="GO_Central"/>
</dbReference>
<dbReference type="InterPro" id="IPR001250">
    <property type="entry name" value="Man6P_Isoase-1"/>
</dbReference>